<dbReference type="PANTHER" id="PTHR18916">
    <property type="entry name" value="DYNACTIN 1-RELATED MICROTUBULE-BINDING"/>
    <property type="match status" value="1"/>
</dbReference>
<feature type="region of interest" description="Disordered" evidence="9">
    <location>
        <begin position="75"/>
        <end position="219"/>
    </location>
</feature>
<organism evidence="11 12">
    <name type="scientific">Pterulicium gracile</name>
    <dbReference type="NCBI Taxonomy" id="1884261"/>
    <lineage>
        <taxon>Eukaryota</taxon>
        <taxon>Fungi</taxon>
        <taxon>Dikarya</taxon>
        <taxon>Basidiomycota</taxon>
        <taxon>Agaricomycotina</taxon>
        <taxon>Agaricomycetes</taxon>
        <taxon>Agaricomycetidae</taxon>
        <taxon>Agaricales</taxon>
        <taxon>Pleurotineae</taxon>
        <taxon>Pterulaceae</taxon>
        <taxon>Pterulicium</taxon>
    </lineage>
</organism>
<feature type="coiled-coil region" evidence="8">
    <location>
        <begin position="937"/>
        <end position="964"/>
    </location>
</feature>
<dbReference type="Pfam" id="PF12455">
    <property type="entry name" value="Dynactin"/>
    <property type="match status" value="1"/>
</dbReference>
<keyword evidence="12" id="KW-1185">Reference proteome</keyword>
<dbReference type="PROSITE" id="PS50245">
    <property type="entry name" value="CAP_GLY_2"/>
    <property type="match status" value="1"/>
</dbReference>
<evidence type="ECO:0000256" key="7">
    <source>
        <dbReference type="ARBA" id="ARBA00023212"/>
    </source>
</evidence>
<evidence type="ECO:0000259" key="10">
    <source>
        <dbReference type="PROSITE" id="PS50245"/>
    </source>
</evidence>
<evidence type="ECO:0000313" key="12">
    <source>
        <dbReference type="Proteomes" id="UP000305067"/>
    </source>
</evidence>
<feature type="domain" description="CAP-Gly" evidence="10">
    <location>
        <begin position="25"/>
        <end position="67"/>
    </location>
</feature>
<gene>
    <name evidence="11" type="ORF">BDV98DRAFT_559231</name>
</gene>
<evidence type="ECO:0000313" key="11">
    <source>
        <dbReference type="EMBL" id="TFL06330.1"/>
    </source>
</evidence>
<dbReference type="AlphaFoldDB" id="A0A5C3QZT6"/>
<evidence type="ECO:0000256" key="4">
    <source>
        <dbReference type="ARBA" id="ARBA00022701"/>
    </source>
</evidence>
<accession>A0A5C3QZT6</accession>
<feature type="compositionally biased region" description="Pro residues" evidence="9">
    <location>
        <begin position="185"/>
        <end position="197"/>
    </location>
</feature>
<dbReference type="Proteomes" id="UP000305067">
    <property type="component" value="Unassembled WGS sequence"/>
</dbReference>
<evidence type="ECO:0000256" key="8">
    <source>
        <dbReference type="SAM" id="Coils"/>
    </source>
</evidence>
<evidence type="ECO:0000256" key="6">
    <source>
        <dbReference type="ARBA" id="ARBA00023054"/>
    </source>
</evidence>
<proteinExistence type="inferred from homology"/>
<dbReference type="InterPro" id="IPR022157">
    <property type="entry name" value="Dynactin"/>
</dbReference>
<feature type="compositionally biased region" description="Low complexity" evidence="9">
    <location>
        <begin position="114"/>
        <end position="127"/>
    </location>
</feature>
<evidence type="ECO:0000256" key="3">
    <source>
        <dbReference type="ARBA" id="ARBA00022490"/>
    </source>
</evidence>
<feature type="coiled-coil region" evidence="8">
    <location>
        <begin position="996"/>
        <end position="1037"/>
    </location>
</feature>
<dbReference type="GO" id="GO:0005874">
    <property type="term" value="C:microtubule"/>
    <property type="evidence" value="ECO:0007669"/>
    <property type="project" value="UniProtKB-KW"/>
</dbReference>
<dbReference type="STRING" id="1884261.A0A5C3QZT6"/>
<feature type="region of interest" description="Disordered" evidence="9">
    <location>
        <begin position="1105"/>
        <end position="1131"/>
    </location>
</feature>
<comment type="similarity">
    <text evidence="2">Belongs to the dynactin 150 kDa subunit family.</text>
</comment>
<evidence type="ECO:0000256" key="9">
    <source>
        <dbReference type="SAM" id="MobiDB-lite"/>
    </source>
</evidence>
<sequence length="1211" mass="136169">MASDEPRLGSLVEISAGRGIVRFYGSTSFSQGKWVGIELFEPKGRNNGLVNGVTYFHCEPNYGVFVRPSQVKVIGTEQDRQPPPPTPSVIPSIQRAGHQRTNSITGRTRLDSIRAPATPTPSTSRSESPAKHHASPSPVPRQTLASPTKRTPPTALQPPRKNLLRRESGPNFEPPPSPARARAPSPLPAKEPTPRSPSPELVEVEAPQQTDTAKTVKDDRELVELRAKVRILESQRADDAQHIREIKTRLTEAESFVSLRPKLQAKLASLQTELTATKRELADLQQLSDISENKNLDSLEQLEMAMLDKEVAEEKAEMAEAEVEDLKERLAIAEVELDVLKSSEDAEEEDQVRSSLAYIQLEKQNERLREALLKLRDVTQENDQDHRKRITEMEKDVLDIEELRSSYDSTVIKLNNADVQIEDLKLQLDVALGAEDMIVDLTEQNLELKDKIEEMRIMVEDLEALKELSDELEENHVETEKALLEDLESKDAQMREQVRKTERLEEVSRDLEATITQFRDLVYQLQGELDSLRNETQTAQQESANAASRNVDMISLNVKLQSSVTKSQARIIEHELKRLEARELRELLGIIQPYLPQQYLETDSDASSCYLFFERIGAKADIINTAIAHKHGLPDCLDGPVTEALMGACELRQSVSIVSTFCKRFAAVLRKCDAETYLAVGRLYPELAPLEKRIDMHIEFLCKDEFREVECFSDVEKLHGHFKHLAQQYFDSFHFDLAEREIGCLLSLDNDVDFFAAAIALSKTSIETVVADSDVTVESNDEDIQESLLQPLQSLLTQSKSIKALSRKLLKRVEDLLQESSAVKAETLSSMEAFSRSVSNLTNFGVNLAQQILPHVAKARSSQDPFVVDIVLNHVKQTLLSTLAQELKEEETSWGFIKHCLRQLLQDGTRLLSEISEKEAVVRITSTAPWIARTAEIKAAAAYNAEAERKAAQLADEIQGLVRTLKERDQGIQESAVKIQLMDRRLEASKKQGDSIVELEGQLGKAREQERAYEEAMEQLQADLQTLEQEHARLKANPAGHERQTSNVQVPEADAIAVEGTMETSYLIEQVEALRGTVRFLRTENSFLKGQDLLREIHALPPLKLPVERPATPPLHPSGLSDTDESDEEAPVTLLSLSAETKVLYRDVMKFATNPKIVDLSQRNERRHAANGGGFWMRKKHMPAQQVLDRKTEAERLSRRVKGLLDRAKVI</sequence>
<reference evidence="11 12" key="1">
    <citation type="journal article" date="2019" name="Nat. Ecol. Evol.">
        <title>Megaphylogeny resolves global patterns of mushroom evolution.</title>
        <authorList>
            <person name="Varga T."/>
            <person name="Krizsan K."/>
            <person name="Foldi C."/>
            <person name="Dima B."/>
            <person name="Sanchez-Garcia M."/>
            <person name="Sanchez-Ramirez S."/>
            <person name="Szollosi G.J."/>
            <person name="Szarkandi J.G."/>
            <person name="Papp V."/>
            <person name="Albert L."/>
            <person name="Andreopoulos W."/>
            <person name="Angelini C."/>
            <person name="Antonin V."/>
            <person name="Barry K.W."/>
            <person name="Bougher N.L."/>
            <person name="Buchanan P."/>
            <person name="Buyck B."/>
            <person name="Bense V."/>
            <person name="Catcheside P."/>
            <person name="Chovatia M."/>
            <person name="Cooper J."/>
            <person name="Damon W."/>
            <person name="Desjardin D."/>
            <person name="Finy P."/>
            <person name="Geml J."/>
            <person name="Haridas S."/>
            <person name="Hughes K."/>
            <person name="Justo A."/>
            <person name="Karasinski D."/>
            <person name="Kautmanova I."/>
            <person name="Kiss B."/>
            <person name="Kocsube S."/>
            <person name="Kotiranta H."/>
            <person name="LaButti K.M."/>
            <person name="Lechner B.E."/>
            <person name="Liimatainen K."/>
            <person name="Lipzen A."/>
            <person name="Lukacs Z."/>
            <person name="Mihaltcheva S."/>
            <person name="Morgado L.N."/>
            <person name="Niskanen T."/>
            <person name="Noordeloos M.E."/>
            <person name="Ohm R.A."/>
            <person name="Ortiz-Santana B."/>
            <person name="Ovrebo C."/>
            <person name="Racz N."/>
            <person name="Riley R."/>
            <person name="Savchenko A."/>
            <person name="Shiryaev A."/>
            <person name="Soop K."/>
            <person name="Spirin V."/>
            <person name="Szebenyi C."/>
            <person name="Tomsovsky M."/>
            <person name="Tulloss R.E."/>
            <person name="Uehling J."/>
            <person name="Grigoriev I.V."/>
            <person name="Vagvolgyi C."/>
            <person name="Papp T."/>
            <person name="Martin F.M."/>
            <person name="Miettinen O."/>
            <person name="Hibbett D.S."/>
            <person name="Nagy L.G."/>
        </authorList>
    </citation>
    <scope>NUCLEOTIDE SEQUENCE [LARGE SCALE GENOMIC DNA]</scope>
    <source>
        <strain evidence="11 12">CBS 309.79</strain>
    </source>
</reference>
<dbReference type="SUPFAM" id="SSF74924">
    <property type="entry name" value="Cap-Gly domain"/>
    <property type="match status" value="1"/>
</dbReference>
<keyword evidence="5" id="KW-0243">Dynein</keyword>
<dbReference type="InterPro" id="IPR036859">
    <property type="entry name" value="CAP-Gly_dom_sf"/>
</dbReference>
<keyword evidence="3" id="KW-0963">Cytoplasm</keyword>
<keyword evidence="4" id="KW-0493">Microtubule</keyword>
<keyword evidence="7" id="KW-0206">Cytoskeleton</keyword>
<protein>
    <submittedName>
        <fullName evidence="11">Dynein associated protein-domain-containing protein</fullName>
    </submittedName>
</protein>
<dbReference type="SMART" id="SM01052">
    <property type="entry name" value="CAP_GLY"/>
    <property type="match status" value="1"/>
</dbReference>
<evidence type="ECO:0000256" key="5">
    <source>
        <dbReference type="ARBA" id="ARBA00023017"/>
    </source>
</evidence>
<evidence type="ECO:0000256" key="1">
    <source>
        <dbReference type="ARBA" id="ARBA00004245"/>
    </source>
</evidence>
<keyword evidence="6 8" id="KW-0175">Coiled coil</keyword>
<dbReference type="GO" id="GO:0030286">
    <property type="term" value="C:dynein complex"/>
    <property type="evidence" value="ECO:0007669"/>
    <property type="project" value="UniProtKB-KW"/>
</dbReference>
<feature type="coiled-coil region" evidence="8">
    <location>
        <begin position="438"/>
        <end position="549"/>
    </location>
</feature>
<dbReference type="InterPro" id="IPR000938">
    <property type="entry name" value="CAP-Gly_domain"/>
</dbReference>
<dbReference type="OrthoDB" id="2130750at2759"/>
<name>A0A5C3QZT6_9AGAR</name>
<evidence type="ECO:0000256" key="2">
    <source>
        <dbReference type="ARBA" id="ARBA00011010"/>
    </source>
</evidence>
<dbReference type="EMBL" id="ML178815">
    <property type="protein sequence ID" value="TFL06330.1"/>
    <property type="molecule type" value="Genomic_DNA"/>
</dbReference>
<comment type="subcellular location">
    <subcellularLocation>
        <location evidence="1">Cytoplasm</location>
        <location evidence="1">Cytoskeleton</location>
    </subcellularLocation>
</comment>
<dbReference type="Pfam" id="PF01302">
    <property type="entry name" value="CAP_GLY"/>
    <property type="match status" value="1"/>
</dbReference>
<feature type="coiled-coil region" evidence="8">
    <location>
        <begin position="260"/>
        <end position="381"/>
    </location>
</feature>
<dbReference type="Gene3D" id="2.30.30.190">
    <property type="entry name" value="CAP Gly-rich-like domain"/>
    <property type="match status" value="1"/>
</dbReference>